<protein>
    <submittedName>
        <fullName evidence="2">3021_t:CDS:1</fullName>
    </submittedName>
</protein>
<feature type="non-terminal residue" evidence="2">
    <location>
        <position position="578"/>
    </location>
</feature>
<keyword evidence="3" id="KW-1185">Reference proteome</keyword>
<dbReference type="InterPro" id="IPR000719">
    <property type="entry name" value="Prot_kinase_dom"/>
</dbReference>
<dbReference type="OrthoDB" id="2397904at2759"/>
<dbReference type="EMBL" id="CAJVPY010004435">
    <property type="protein sequence ID" value="CAG8619244.1"/>
    <property type="molecule type" value="Genomic_DNA"/>
</dbReference>
<feature type="domain" description="Protein kinase" evidence="1">
    <location>
        <begin position="212"/>
        <end position="476"/>
    </location>
</feature>
<dbReference type="GO" id="GO:0005524">
    <property type="term" value="F:ATP binding"/>
    <property type="evidence" value="ECO:0007669"/>
    <property type="project" value="InterPro"/>
</dbReference>
<dbReference type="InterPro" id="IPR050167">
    <property type="entry name" value="Ser_Thr_protein_kinase"/>
</dbReference>
<dbReference type="InterPro" id="IPR011009">
    <property type="entry name" value="Kinase-like_dom_sf"/>
</dbReference>
<dbReference type="PROSITE" id="PS50011">
    <property type="entry name" value="PROTEIN_KINASE_DOM"/>
    <property type="match status" value="1"/>
</dbReference>
<dbReference type="Pfam" id="PF07714">
    <property type="entry name" value="PK_Tyr_Ser-Thr"/>
    <property type="match status" value="1"/>
</dbReference>
<dbReference type="AlphaFoldDB" id="A0A9N9CXG4"/>
<gene>
    <name evidence="2" type="ORF">DERYTH_LOCUS8551</name>
</gene>
<evidence type="ECO:0000313" key="3">
    <source>
        <dbReference type="Proteomes" id="UP000789405"/>
    </source>
</evidence>
<dbReference type="SUPFAM" id="SSF56112">
    <property type="entry name" value="Protein kinase-like (PK-like)"/>
    <property type="match status" value="1"/>
</dbReference>
<dbReference type="InterPro" id="IPR001245">
    <property type="entry name" value="Ser-Thr/Tyr_kinase_cat_dom"/>
</dbReference>
<dbReference type="PANTHER" id="PTHR23257:SF963">
    <property type="entry name" value="AT08303P"/>
    <property type="match status" value="1"/>
</dbReference>
<accession>A0A9N9CXG4</accession>
<comment type="caution">
    <text evidence="2">The sequence shown here is derived from an EMBL/GenBank/DDBJ whole genome shotgun (WGS) entry which is preliminary data.</text>
</comment>
<evidence type="ECO:0000259" key="1">
    <source>
        <dbReference type="PROSITE" id="PS50011"/>
    </source>
</evidence>
<evidence type="ECO:0000313" key="2">
    <source>
        <dbReference type="EMBL" id="CAG8619244.1"/>
    </source>
</evidence>
<reference evidence="2" key="1">
    <citation type="submission" date="2021-06" db="EMBL/GenBank/DDBJ databases">
        <authorList>
            <person name="Kallberg Y."/>
            <person name="Tangrot J."/>
            <person name="Rosling A."/>
        </authorList>
    </citation>
    <scope>NUCLEOTIDE SEQUENCE</scope>
    <source>
        <strain evidence="2">MA453B</strain>
    </source>
</reference>
<dbReference type="GO" id="GO:0004672">
    <property type="term" value="F:protein kinase activity"/>
    <property type="evidence" value="ECO:0007669"/>
    <property type="project" value="InterPro"/>
</dbReference>
<name>A0A9N9CXG4_9GLOM</name>
<dbReference type="Gene3D" id="1.10.510.10">
    <property type="entry name" value="Transferase(Phosphotransferase) domain 1"/>
    <property type="match status" value="1"/>
</dbReference>
<dbReference type="PANTHER" id="PTHR23257">
    <property type="entry name" value="SERINE-THREONINE PROTEIN KINASE"/>
    <property type="match status" value="1"/>
</dbReference>
<dbReference type="GO" id="GO:0007165">
    <property type="term" value="P:signal transduction"/>
    <property type="evidence" value="ECO:0007669"/>
    <property type="project" value="TreeGrafter"/>
</dbReference>
<dbReference type="PRINTS" id="PR00109">
    <property type="entry name" value="TYRKINASE"/>
</dbReference>
<dbReference type="GO" id="GO:0005737">
    <property type="term" value="C:cytoplasm"/>
    <property type="evidence" value="ECO:0007669"/>
    <property type="project" value="TreeGrafter"/>
</dbReference>
<dbReference type="Proteomes" id="UP000789405">
    <property type="component" value="Unassembled WGS sequence"/>
</dbReference>
<proteinExistence type="predicted"/>
<sequence length="578" mass="67220">CRYLSKRIEDCSQYKNSVKCDIEAPFICSDCLHEVIKNEFANWSSGNLLIDKFIQKAQLSLPYIQYPEWIPFNFFTEIKCINRGEFGAVISAKWNQGKRMQISDIKRYYSRSDPCAVVLKKLKDINQLSLIKTQHQFLNNCCTLYGITQDPSTSEYMLVDPPSVCDRCLSDVLEKEFSNWTSGNLQIDKFIKDAQRSSTYVEYPEWIHYNSLSEIKFINRGGFGAVYSAKWDKGVKCFSEIDGDKYHTRSEPCDVALKQLKGEKYSVHLFLKEIKAQFNCCHLYGVTKDPSTSQYMFVMRYAPQGDLRRFLQKNFYKLTLENKLNIAQSICAELQNIHAKGWLHGDLHGGNILLLNEEDAFISDFGLCRPVNETRMLDQKIYGVIPNVAPEILNFQSPYSQPGDIYSLGIILWELICGIPAYSNRAHDVNLIVDIFKGFRPKTCHFAPPTYDLLRKCWNQNPLERPTINEQWQLYLSQKKFKILTSSGYCEELTLEEYRAKYFQIYDCYIGPYFNPKLKLELNNSNKATEIYNIMEWKPDIPVHPDAVYKSCVISISNEYMTYNMTFRWEISDIPYVG</sequence>
<organism evidence="2 3">
    <name type="scientific">Dentiscutata erythropus</name>
    <dbReference type="NCBI Taxonomy" id="1348616"/>
    <lineage>
        <taxon>Eukaryota</taxon>
        <taxon>Fungi</taxon>
        <taxon>Fungi incertae sedis</taxon>
        <taxon>Mucoromycota</taxon>
        <taxon>Glomeromycotina</taxon>
        <taxon>Glomeromycetes</taxon>
        <taxon>Diversisporales</taxon>
        <taxon>Gigasporaceae</taxon>
        <taxon>Dentiscutata</taxon>
    </lineage>
</organism>